<dbReference type="SUPFAM" id="SSF118116">
    <property type="entry name" value="DNA mismatch repair protein MutL"/>
    <property type="match status" value="1"/>
</dbReference>
<dbReference type="InterPro" id="IPR037198">
    <property type="entry name" value="MutL_C_sf"/>
</dbReference>
<dbReference type="GO" id="GO:0030983">
    <property type="term" value="F:mismatched DNA binding"/>
    <property type="evidence" value="ECO:0007669"/>
    <property type="project" value="InterPro"/>
</dbReference>
<dbReference type="SUPFAM" id="SSF54211">
    <property type="entry name" value="Ribosomal protein S5 domain 2-like"/>
    <property type="match status" value="1"/>
</dbReference>
<dbReference type="Pfam" id="PF13589">
    <property type="entry name" value="HATPase_c_3"/>
    <property type="match status" value="1"/>
</dbReference>
<dbReference type="RefSeq" id="XP_012676181.2">
    <property type="nucleotide sequence ID" value="XM_012820727.3"/>
</dbReference>
<dbReference type="InterPro" id="IPR013507">
    <property type="entry name" value="DNA_mismatch_S5_2-like"/>
</dbReference>
<keyword evidence="2" id="KW-0227">DNA damage</keyword>
<dbReference type="Gene3D" id="3.30.230.10">
    <property type="match status" value="1"/>
</dbReference>
<evidence type="ECO:0000259" key="3">
    <source>
        <dbReference type="SMART" id="SM00853"/>
    </source>
</evidence>
<dbReference type="Gene3D" id="3.30.565.10">
    <property type="entry name" value="Histidine kinase-like ATPase, C-terminal domain"/>
    <property type="match status" value="1"/>
</dbReference>
<evidence type="ECO:0000313" key="5">
    <source>
        <dbReference type="Proteomes" id="UP000515152"/>
    </source>
</evidence>
<dbReference type="SMART" id="SM01340">
    <property type="entry name" value="DNA_mis_repair"/>
    <property type="match status" value="1"/>
</dbReference>
<dbReference type="KEGG" id="char:105894247"/>
<feature type="domain" description="MutL C-terminal dimerisation" evidence="3">
    <location>
        <begin position="1018"/>
        <end position="1201"/>
    </location>
</feature>
<keyword evidence="5" id="KW-1185">Reference proteome</keyword>
<reference evidence="6" key="1">
    <citation type="submission" date="2025-08" db="UniProtKB">
        <authorList>
            <consortium name="RefSeq"/>
        </authorList>
    </citation>
    <scope>IDENTIFICATION</scope>
</reference>
<dbReference type="CDD" id="cd03486">
    <property type="entry name" value="MutL_Trans_MLH3"/>
    <property type="match status" value="1"/>
</dbReference>
<dbReference type="NCBIfam" id="TIGR00585">
    <property type="entry name" value="mutl"/>
    <property type="match status" value="1"/>
</dbReference>
<evidence type="ECO:0000256" key="1">
    <source>
        <dbReference type="ARBA" id="ARBA00006082"/>
    </source>
</evidence>
<dbReference type="OrthoDB" id="429932at2759"/>
<dbReference type="AlphaFoldDB" id="A0A6P3VP08"/>
<evidence type="ECO:0000313" key="6">
    <source>
        <dbReference type="RefSeq" id="XP_012676181.2"/>
    </source>
</evidence>
<dbReference type="InterPro" id="IPR038973">
    <property type="entry name" value="MutL/Mlh/Pms-like"/>
</dbReference>
<dbReference type="Proteomes" id="UP000515152">
    <property type="component" value="Chromosome 4"/>
</dbReference>
<name>A0A6P3VP08_CLUHA</name>
<dbReference type="GeneID" id="105894247"/>
<dbReference type="PANTHER" id="PTHR10073:SF47">
    <property type="entry name" value="DNA MISMATCH REPAIR PROTEIN MLH3"/>
    <property type="match status" value="1"/>
</dbReference>
<dbReference type="InterPro" id="IPR014721">
    <property type="entry name" value="Ribsml_uS5_D2-typ_fold_subgr"/>
</dbReference>
<organism evidence="5 6">
    <name type="scientific">Clupea harengus</name>
    <name type="common">Atlantic herring</name>
    <dbReference type="NCBI Taxonomy" id="7950"/>
    <lineage>
        <taxon>Eukaryota</taxon>
        <taxon>Metazoa</taxon>
        <taxon>Chordata</taxon>
        <taxon>Craniata</taxon>
        <taxon>Vertebrata</taxon>
        <taxon>Euteleostomi</taxon>
        <taxon>Actinopterygii</taxon>
        <taxon>Neopterygii</taxon>
        <taxon>Teleostei</taxon>
        <taxon>Clupei</taxon>
        <taxon>Clupeiformes</taxon>
        <taxon>Clupeoidei</taxon>
        <taxon>Clupeidae</taxon>
        <taxon>Clupea</taxon>
    </lineage>
</organism>
<dbReference type="InterPro" id="IPR036890">
    <property type="entry name" value="HATPase_C_sf"/>
</dbReference>
<dbReference type="InterPro" id="IPR002099">
    <property type="entry name" value="MutL/Mlh/PMS"/>
</dbReference>
<dbReference type="GO" id="GO:0016887">
    <property type="term" value="F:ATP hydrolysis activity"/>
    <property type="evidence" value="ECO:0007669"/>
    <property type="project" value="InterPro"/>
</dbReference>
<dbReference type="InterPro" id="IPR042120">
    <property type="entry name" value="MutL_C_dimsub"/>
</dbReference>
<dbReference type="GO" id="GO:0005524">
    <property type="term" value="F:ATP binding"/>
    <property type="evidence" value="ECO:0007669"/>
    <property type="project" value="InterPro"/>
</dbReference>
<dbReference type="GO" id="GO:0140664">
    <property type="term" value="F:ATP-dependent DNA damage sensor activity"/>
    <property type="evidence" value="ECO:0007669"/>
    <property type="project" value="InterPro"/>
</dbReference>
<proteinExistence type="inferred from homology"/>
<dbReference type="FunFam" id="3.30.565.10:FF:000017">
    <property type="entry name" value="PMS1 homolog 1, mismatch repair system component"/>
    <property type="match status" value="1"/>
</dbReference>
<sequence>MIKFLSDEVKAQLRSGIAICSLQQCVEELVLNSIDAGATCVAVKVDVEACKLQVADNGSGMDRQDLDNVGNRYSTSKCSCVEDLENLRFYGFRGEAVASIVSLSGVVEISSRTKLSRKTFVKVFDHGQSVDVFDAEAARPSAGTTVTICNFFHNMPVRKKRLDPVLEMERIRQRVEAISLMHPSVSFTVKKDCTGTMLVQLSKVKSPYYRFAQIHGLGRAQKLCEVTHLYGQFEIEGHIGREGHYNNNQQYLFVNRRLILKTCIHKLLNSLLSKCMALNKHCGSTTGSQGTSSPKERVGGELHGVYVINISCSYSEYDICLEPAKTLVEFKDWDSLLCCLEEGVRKFLTRESLLEVMPEDTQGCLIPPLVCQQPVFSDICEKSSQLVCSESVGGKALASKPVHRRVAVDFTERGRDSQVKDASEGDMDAKAALEVEMGTKLELALETPFDAVSTPSMTHSNLQLRQCNFVSNSVSVSCKDTIKGSMTNRDHEHKACKGFLKCPEFKSNKVKGAKVTNPKAAVVTKVTNPRASVLTIQQNSLKREMSSHICRQHDIAPSVFQVTPGQKLALSHVASPLDKFRRMFGELEKNEHQPSDACSNHVAFVSDAALPVETDACVFHGRRQHRPNNSLPSVQGCTLKLHTFSDCRSNKISKISVATKLSHLKQAKMEDRDSTTEDLLNVIRNADSCTWKILPHSSIPNMNNREKTLDNGPRYTLFPNCKEDSPYTPRYVDDKTTETPDVSYSLLGPYHIGSSSNTHNLLTAAPPATSEDLNPIDVCSAAPPPTSEDLNPIDVCSAAPPATSEDLNPIDVCSAAPPATSEDLHPIDVCSARTYSPTDEFKNHEEILLPLAASSKCEGPHTDDEQQRNLSDTWLAHYDYFAGKVVYINRLTGLSKYDAPPEEETKVACIADNTAVHVVPQKGFESKGHLLQTKVILPFLFKSRTERVLSTGIGDRVDAEATNALALLFSAWKNPVFIQPPDVAMDVTSGEAEHLPVRLHNIMLPYRFTKDMIHSMKVIHQVDKKFLACLINTGNQGPKSPEVSGASLLVLVDQHAAHERVRLEGLVAESYEDDPQQLDQKKLCSSVVSPPLEVGITQEDLRLLRSCQHLLSCLGLDVEFPQSDKLCVLLRKIPACFLEKENTNLRRGRPSVVKSLVEEYLREQIKLLHSSRRLQTTLPLTVHNVLASQACHGAIKFNHSLSQEECHSLVRSLATCQLPFQCAHGRPSIAPIVDLQHLDNEQQDTSKPNLRKLRRMSNAWLLYGKEHTSTKKKL</sequence>
<dbReference type="GO" id="GO:0032300">
    <property type="term" value="C:mismatch repair complex"/>
    <property type="evidence" value="ECO:0007669"/>
    <property type="project" value="InterPro"/>
</dbReference>
<feature type="domain" description="DNA mismatch repair protein S5" evidence="4">
    <location>
        <begin position="211"/>
        <end position="349"/>
    </location>
</feature>
<dbReference type="Gene3D" id="3.30.1540.20">
    <property type="entry name" value="MutL, C-terminal domain, dimerisation subdomain"/>
    <property type="match status" value="1"/>
</dbReference>
<dbReference type="CDD" id="cd16926">
    <property type="entry name" value="HATPase_MutL-MLH-PMS-like"/>
    <property type="match status" value="1"/>
</dbReference>
<evidence type="ECO:0000259" key="4">
    <source>
        <dbReference type="SMART" id="SM01340"/>
    </source>
</evidence>
<dbReference type="SUPFAM" id="SSF55874">
    <property type="entry name" value="ATPase domain of HSP90 chaperone/DNA topoisomerase II/histidine kinase"/>
    <property type="match status" value="1"/>
</dbReference>
<dbReference type="CTD" id="27030"/>
<evidence type="ECO:0000256" key="2">
    <source>
        <dbReference type="ARBA" id="ARBA00022763"/>
    </source>
</evidence>
<dbReference type="SMART" id="SM00853">
    <property type="entry name" value="MutL_C"/>
    <property type="match status" value="1"/>
</dbReference>
<protein>
    <submittedName>
        <fullName evidence="6">DNA mismatch repair protein Mlh3 isoform X1</fullName>
    </submittedName>
</protein>
<dbReference type="PANTHER" id="PTHR10073">
    <property type="entry name" value="DNA MISMATCH REPAIR PROTEIN MLH, PMS, MUTL"/>
    <property type="match status" value="1"/>
</dbReference>
<dbReference type="GO" id="GO:0006298">
    <property type="term" value="P:mismatch repair"/>
    <property type="evidence" value="ECO:0007669"/>
    <property type="project" value="InterPro"/>
</dbReference>
<dbReference type="InterPro" id="IPR020568">
    <property type="entry name" value="Ribosomal_Su5_D2-typ_SF"/>
</dbReference>
<dbReference type="GO" id="GO:0005634">
    <property type="term" value="C:nucleus"/>
    <property type="evidence" value="ECO:0007669"/>
    <property type="project" value="UniProtKB-ARBA"/>
</dbReference>
<accession>A0A6P3VP08</accession>
<dbReference type="InterPro" id="IPR042121">
    <property type="entry name" value="MutL_C_regsub"/>
</dbReference>
<dbReference type="Pfam" id="PF08676">
    <property type="entry name" value="MutL_C"/>
    <property type="match status" value="1"/>
</dbReference>
<dbReference type="FunFam" id="3.30.230.10:FF:000028">
    <property type="entry name" value="DNA mismatch repair protein Mlh3"/>
    <property type="match status" value="1"/>
</dbReference>
<gene>
    <name evidence="6" type="primary">mlh3</name>
</gene>
<dbReference type="FunFam" id="3.30.1370.100:FF:000003">
    <property type="entry name" value="DNA mismatch repair protein Mlh3"/>
    <property type="match status" value="1"/>
</dbReference>
<dbReference type="Gene3D" id="3.30.1370.100">
    <property type="entry name" value="MutL, C-terminal domain, regulatory subdomain"/>
    <property type="match status" value="1"/>
</dbReference>
<comment type="similarity">
    <text evidence="1">Belongs to the DNA mismatch repair MutL/HexB family.</text>
</comment>
<dbReference type="InterPro" id="IPR014790">
    <property type="entry name" value="MutL_C"/>
</dbReference>